<comment type="caution">
    <text evidence="1">The sequence shown here is derived from an EMBL/GenBank/DDBJ whole genome shotgun (WGS) entry which is preliminary data.</text>
</comment>
<gene>
    <name evidence="1" type="ORF">GMARGA_LOCUS24225</name>
</gene>
<evidence type="ECO:0000313" key="2">
    <source>
        <dbReference type="Proteomes" id="UP000789901"/>
    </source>
</evidence>
<reference evidence="1 2" key="1">
    <citation type="submission" date="2021-06" db="EMBL/GenBank/DDBJ databases">
        <authorList>
            <person name="Kallberg Y."/>
            <person name="Tangrot J."/>
            <person name="Rosling A."/>
        </authorList>
    </citation>
    <scope>NUCLEOTIDE SEQUENCE [LARGE SCALE GENOMIC DNA]</scope>
    <source>
        <strain evidence="1 2">120-4 pot B 10/14</strain>
    </source>
</reference>
<feature type="non-terminal residue" evidence="1">
    <location>
        <position position="1"/>
    </location>
</feature>
<proteinExistence type="predicted"/>
<dbReference type="Proteomes" id="UP000789901">
    <property type="component" value="Unassembled WGS sequence"/>
</dbReference>
<accession>A0ABN7VYM0</accession>
<name>A0ABN7VYM0_GIGMA</name>
<sequence length="46" mass="5288">ASNYPSFHGYCRSVYELRDKVLVLSKQQVNNLVVVVIDLTLAIQFF</sequence>
<organism evidence="1 2">
    <name type="scientific">Gigaspora margarita</name>
    <dbReference type="NCBI Taxonomy" id="4874"/>
    <lineage>
        <taxon>Eukaryota</taxon>
        <taxon>Fungi</taxon>
        <taxon>Fungi incertae sedis</taxon>
        <taxon>Mucoromycota</taxon>
        <taxon>Glomeromycotina</taxon>
        <taxon>Glomeromycetes</taxon>
        <taxon>Diversisporales</taxon>
        <taxon>Gigasporaceae</taxon>
        <taxon>Gigaspora</taxon>
    </lineage>
</organism>
<protein>
    <submittedName>
        <fullName evidence="1">37938_t:CDS:1</fullName>
    </submittedName>
</protein>
<evidence type="ECO:0000313" key="1">
    <source>
        <dbReference type="EMBL" id="CAG8806093.1"/>
    </source>
</evidence>
<keyword evidence="2" id="KW-1185">Reference proteome</keyword>
<dbReference type="EMBL" id="CAJVQB010025333">
    <property type="protein sequence ID" value="CAG8806093.1"/>
    <property type="molecule type" value="Genomic_DNA"/>
</dbReference>